<dbReference type="GeneID" id="106668751"/>
<dbReference type="Proteomes" id="UP000494040">
    <property type="component" value="Unassembled WGS sequence"/>
</dbReference>
<dbReference type="InterPro" id="IPR007577">
    <property type="entry name" value="GlycoTrfase_DXD_sugar-bd_CS"/>
</dbReference>
<name>A0A8I6RZV4_CIMLE</name>
<protein>
    <recommendedName>
        <fullName evidence="4">Alpha-1,4-N-acetylglucosaminyltransferase</fullName>
    </recommendedName>
</protein>
<dbReference type="KEGG" id="clec:106668751"/>
<dbReference type="AlphaFoldDB" id="A0A8I6RZV4"/>
<feature type="transmembrane region" description="Helical" evidence="1">
    <location>
        <begin position="22"/>
        <end position="42"/>
    </location>
</feature>
<reference evidence="2" key="1">
    <citation type="submission" date="2022-01" db="UniProtKB">
        <authorList>
            <consortium name="EnsemblMetazoa"/>
        </authorList>
    </citation>
    <scope>IDENTIFICATION</scope>
</reference>
<dbReference type="OMA" id="ACPENDY"/>
<dbReference type="SUPFAM" id="SSF53448">
    <property type="entry name" value="Nucleotide-diphospho-sugar transferases"/>
    <property type="match status" value="1"/>
</dbReference>
<dbReference type="InterPro" id="IPR029044">
    <property type="entry name" value="Nucleotide-diphossugar_trans"/>
</dbReference>
<evidence type="ECO:0000313" key="2">
    <source>
        <dbReference type="EnsemblMetazoa" id="XP_014253272.1"/>
    </source>
</evidence>
<evidence type="ECO:0000256" key="1">
    <source>
        <dbReference type="SAM" id="Phobius"/>
    </source>
</evidence>
<proteinExistence type="predicted"/>
<keyword evidence="1" id="KW-0472">Membrane</keyword>
<keyword evidence="1" id="KW-1133">Transmembrane helix</keyword>
<dbReference type="Gene3D" id="3.90.550.20">
    <property type="match status" value="1"/>
</dbReference>
<dbReference type="PANTHER" id="PTHR46830:SF1">
    <property type="entry name" value="ALPHA-1,4-N-ACETYLGLUCOSAMINYLTRANSFERASE"/>
    <property type="match status" value="1"/>
</dbReference>
<accession>A0A8I6RZV4</accession>
<keyword evidence="1" id="KW-0812">Transmembrane</keyword>
<dbReference type="OrthoDB" id="409543at2759"/>
<keyword evidence="3" id="KW-1185">Reference proteome</keyword>
<evidence type="ECO:0000313" key="3">
    <source>
        <dbReference type="Proteomes" id="UP000494040"/>
    </source>
</evidence>
<sequence>MLLQPSLITGQAWDAVMQKCRCLLKIIIVAFFGIFALQKFLISPEKAPGKNNVPNIVHYVIFKNSSLDFITFLSITSVIKNHAPELILIHTNATTAVCAGRYWKLVQNLAVYFHVEIRPTFYDVPTHVYGQRLSSVYHASDVARLDILYKFGGIYLDTDSVVLKPLNEFFDYETTLACPENDYVGNQVIVAAKGSKFIHLWLQSYKQYQPTKWYLNAGQYPTTLLEHRPGLARKLVHEFGVQNLLDELYVQNNWQGWKTLYAIHLLSRHPPSPQFVNENTVFDNTFGEIVRWILFDVKPKLVIEKMSWSFIDI</sequence>
<dbReference type="PANTHER" id="PTHR46830">
    <property type="entry name" value="TRANSFERASE, PUTATIVE-RELATED"/>
    <property type="match status" value="1"/>
</dbReference>
<dbReference type="EnsemblMetazoa" id="XM_014397786.2">
    <property type="protein sequence ID" value="XP_014253272.1"/>
    <property type="gene ID" value="LOC106668751"/>
</dbReference>
<dbReference type="RefSeq" id="XP_014253272.1">
    <property type="nucleotide sequence ID" value="XM_014397786.2"/>
</dbReference>
<dbReference type="Pfam" id="PF04488">
    <property type="entry name" value="Gly_transf_sug"/>
    <property type="match status" value="1"/>
</dbReference>
<evidence type="ECO:0008006" key="4">
    <source>
        <dbReference type="Google" id="ProtNLM"/>
    </source>
</evidence>
<organism evidence="2 3">
    <name type="scientific">Cimex lectularius</name>
    <name type="common">Bed bug</name>
    <name type="synonym">Acanthia lectularia</name>
    <dbReference type="NCBI Taxonomy" id="79782"/>
    <lineage>
        <taxon>Eukaryota</taxon>
        <taxon>Metazoa</taxon>
        <taxon>Ecdysozoa</taxon>
        <taxon>Arthropoda</taxon>
        <taxon>Hexapoda</taxon>
        <taxon>Insecta</taxon>
        <taxon>Pterygota</taxon>
        <taxon>Neoptera</taxon>
        <taxon>Paraneoptera</taxon>
        <taxon>Hemiptera</taxon>
        <taxon>Heteroptera</taxon>
        <taxon>Panheteroptera</taxon>
        <taxon>Cimicomorpha</taxon>
        <taxon>Cimicidae</taxon>
        <taxon>Cimex</taxon>
    </lineage>
</organism>